<dbReference type="InterPro" id="IPR002024">
    <property type="entry name" value="Bacterioferritin"/>
</dbReference>
<evidence type="ECO:0000256" key="3">
    <source>
        <dbReference type="ARBA" id="ARBA00022617"/>
    </source>
</evidence>
<dbReference type="GeneID" id="78342794"/>
<dbReference type="PANTHER" id="PTHR30295:SF0">
    <property type="entry name" value="BACTERIOFERRITIN"/>
    <property type="match status" value="1"/>
</dbReference>
<dbReference type="InterPro" id="IPR012347">
    <property type="entry name" value="Ferritin-like"/>
</dbReference>
<dbReference type="PIRSF" id="PIRSF002560">
    <property type="entry name" value="Bacterioferritin"/>
    <property type="match status" value="1"/>
</dbReference>
<dbReference type="InterPro" id="IPR009040">
    <property type="entry name" value="Ferritin-like_diiron"/>
</dbReference>
<accession>A0A4Y1XLT2</accession>
<dbReference type="Proteomes" id="UP000318946">
    <property type="component" value="Chromosome"/>
</dbReference>
<gene>
    <name evidence="7" type="ORF">A5CBH24_20760</name>
</gene>
<reference evidence="8" key="1">
    <citation type="submission" date="2019-06" db="EMBL/GenBank/DDBJ databases">
        <title>Alistipes onderdonkii subsp. vulgaris subsp. nov., Alistipes dispar sp. nov. and Alistipes communis sp. nov., isolated from human faeces, and creation of Alistipes onderdonkii subsp. onderdonkii subsp. nov.</title>
        <authorList>
            <person name="Sakamoto M."/>
            <person name="Ikeyama N."/>
            <person name="Ogata Y."/>
            <person name="Suda W."/>
            <person name="Iino T."/>
            <person name="Hattori M."/>
            <person name="Ohkuma M."/>
        </authorList>
    </citation>
    <scope>NUCLEOTIDE SEQUENCE [LARGE SCALE GENOMIC DNA]</scope>
    <source>
        <strain evidence="8">5CBH24</strain>
    </source>
</reference>
<dbReference type="GO" id="GO:0004322">
    <property type="term" value="F:ferroxidase activity"/>
    <property type="evidence" value="ECO:0007669"/>
    <property type="project" value="UniProtKB-EC"/>
</dbReference>
<dbReference type="GO" id="GO:0008199">
    <property type="term" value="F:ferric iron binding"/>
    <property type="evidence" value="ECO:0007669"/>
    <property type="project" value="InterPro"/>
</dbReference>
<dbReference type="GO" id="GO:0006826">
    <property type="term" value="P:iron ion transport"/>
    <property type="evidence" value="ECO:0007669"/>
    <property type="project" value="InterPro"/>
</dbReference>
<dbReference type="EMBL" id="AP019735">
    <property type="protein sequence ID" value="BBL04763.1"/>
    <property type="molecule type" value="Genomic_DNA"/>
</dbReference>
<accession>A0A4Y1WUJ8</accession>
<dbReference type="PANTHER" id="PTHR30295">
    <property type="entry name" value="BACTERIOFERRITIN"/>
    <property type="match status" value="1"/>
</dbReference>
<evidence type="ECO:0000256" key="1">
    <source>
        <dbReference type="ARBA" id="ARBA00008093"/>
    </source>
</evidence>
<proteinExistence type="inferred from homology"/>
<dbReference type="PROSITE" id="PS50905">
    <property type="entry name" value="FERRITIN_LIKE"/>
    <property type="match status" value="1"/>
</dbReference>
<dbReference type="Gene3D" id="1.20.1260.10">
    <property type="match status" value="1"/>
</dbReference>
<evidence type="ECO:0000256" key="4">
    <source>
        <dbReference type="ARBA" id="ARBA00022723"/>
    </source>
</evidence>
<dbReference type="OrthoDB" id="9800505at2"/>
<dbReference type="InterPro" id="IPR009078">
    <property type="entry name" value="Ferritin-like_SF"/>
</dbReference>
<dbReference type="SUPFAM" id="SSF47240">
    <property type="entry name" value="Ferritin-like"/>
    <property type="match status" value="1"/>
</dbReference>
<dbReference type="PRINTS" id="PR00601">
    <property type="entry name" value="BACFERRITIN"/>
</dbReference>
<comment type="function">
    <text evidence="6">Iron-storage protein, whose ferroxidase center binds Fe(2+), oxidizes it using dioxygen to Fe(3+), and participates in the subsequent Fe(3+) oxide mineral core formation within the central cavity of the BFR protein shell.</text>
</comment>
<evidence type="ECO:0000256" key="6">
    <source>
        <dbReference type="PIRNR" id="PIRNR002560"/>
    </source>
</evidence>
<organism evidence="7 8">
    <name type="scientific">Alistipes communis</name>
    <dbReference type="NCBI Taxonomy" id="2585118"/>
    <lineage>
        <taxon>Bacteria</taxon>
        <taxon>Pseudomonadati</taxon>
        <taxon>Bacteroidota</taxon>
        <taxon>Bacteroidia</taxon>
        <taxon>Bacteroidales</taxon>
        <taxon>Rikenellaceae</taxon>
        <taxon>Alistipes</taxon>
    </lineage>
</organism>
<dbReference type="GO" id="GO:0020037">
    <property type="term" value="F:heme binding"/>
    <property type="evidence" value="ECO:0007669"/>
    <property type="project" value="TreeGrafter"/>
</dbReference>
<evidence type="ECO:0000313" key="7">
    <source>
        <dbReference type="EMBL" id="BBL04763.1"/>
    </source>
</evidence>
<dbReference type="InterPro" id="IPR008331">
    <property type="entry name" value="Ferritin_DPS_dom"/>
</dbReference>
<dbReference type="Pfam" id="PF00210">
    <property type="entry name" value="Ferritin"/>
    <property type="match status" value="1"/>
</dbReference>
<dbReference type="GO" id="GO:0006879">
    <property type="term" value="P:intracellular iron ion homeostasis"/>
    <property type="evidence" value="ECO:0007669"/>
    <property type="project" value="UniProtKB-KW"/>
</dbReference>
<keyword evidence="3" id="KW-0349">Heme</keyword>
<keyword evidence="5 6" id="KW-0408">Iron</keyword>
<dbReference type="KEGG" id="acou:A5CBH24_20760"/>
<dbReference type="AlphaFoldDB" id="A0A4Y1XLT2"/>
<keyword evidence="2 6" id="KW-0409">Iron storage</keyword>
<dbReference type="GO" id="GO:0005829">
    <property type="term" value="C:cytosol"/>
    <property type="evidence" value="ECO:0007669"/>
    <property type="project" value="TreeGrafter"/>
</dbReference>
<dbReference type="EC" id="1.16.3.1" evidence="6"/>
<evidence type="ECO:0000256" key="5">
    <source>
        <dbReference type="ARBA" id="ARBA00023004"/>
    </source>
</evidence>
<keyword evidence="4 6" id="KW-0479">Metal-binding</keyword>
<comment type="catalytic activity">
    <reaction evidence="6">
        <text>4 Fe(2+) + O2 + 4 H(+) = 4 Fe(3+) + 2 H2O</text>
        <dbReference type="Rhea" id="RHEA:11148"/>
        <dbReference type="ChEBI" id="CHEBI:15377"/>
        <dbReference type="ChEBI" id="CHEBI:15378"/>
        <dbReference type="ChEBI" id="CHEBI:15379"/>
        <dbReference type="ChEBI" id="CHEBI:29033"/>
        <dbReference type="ChEBI" id="CHEBI:29034"/>
        <dbReference type="EC" id="1.16.3.1"/>
    </reaction>
</comment>
<keyword evidence="8" id="KW-1185">Reference proteome</keyword>
<sequence>MATENKYQKSIDRLNQAIGKEIATTLQYLYFHVHFEDDGYEYFSKMMKQTSITEMFHTDKIADRILFLQGEVEMMPSFEPRKIRDVKEALEFSMTLEQRTVDSYNEWARLCAAEDDQITHKLFQDLAKEEEEHLDMFRTEMENMLNYGEQYLALQSIAHSKEITKK</sequence>
<evidence type="ECO:0000313" key="8">
    <source>
        <dbReference type="Proteomes" id="UP000318946"/>
    </source>
</evidence>
<comment type="similarity">
    <text evidence="1 6">Belongs to the bacterioferritin family.</text>
</comment>
<evidence type="ECO:0000256" key="2">
    <source>
        <dbReference type="ARBA" id="ARBA00022434"/>
    </source>
</evidence>
<protein>
    <recommendedName>
        <fullName evidence="6">Bacterioferritin</fullName>
        <ecNumber evidence="6">1.16.3.1</ecNumber>
    </recommendedName>
</protein>
<name>A0A4Y1XLT2_9BACT</name>
<dbReference type="RefSeq" id="WP_019129830.1">
    <property type="nucleotide sequence ID" value="NZ_AP019735.1"/>
</dbReference>